<comment type="similarity">
    <text evidence="13">Belongs to the helicase family. AddA subfamily.</text>
</comment>
<evidence type="ECO:0000256" key="7">
    <source>
        <dbReference type="ARBA" id="ARBA00022840"/>
    </source>
</evidence>
<name>A0ABS9U8M5_9BACL</name>
<feature type="domain" description="UvrD-like helicase C-terminal" evidence="16">
    <location>
        <begin position="506"/>
        <end position="818"/>
    </location>
</feature>
<dbReference type="InterPro" id="IPR011335">
    <property type="entry name" value="Restrct_endonuc-II-like"/>
</dbReference>
<evidence type="ECO:0000256" key="12">
    <source>
        <dbReference type="ARBA" id="ARBA00048988"/>
    </source>
</evidence>
<dbReference type="Pfam" id="PF13361">
    <property type="entry name" value="UvrD_C"/>
    <property type="match status" value="1"/>
</dbReference>
<comment type="catalytic activity">
    <reaction evidence="12 13">
        <text>ATP + H2O = ADP + phosphate + H(+)</text>
        <dbReference type="Rhea" id="RHEA:13065"/>
        <dbReference type="ChEBI" id="CHEBI:15377"/>
        <dbReference type="ChEBI" id="CHEBI:15378"/>
        <dbReference type="ChEBI" id="CHEBI:30616"/>
        <dbReference type="ChEBI" id="CHEBI:43474"/>
        <dbReference type="ChEBI" id="CHEBI:456216"/>
        <dbReference type="EC" id="5.6.2.4"/>
    </reaction>
</comment>
<dbReference type="EMBL" id="JAKZFC010000001">
    <property type="protein sequence ID" value="MCH7320681.1"/>
    <property type="molecule type" value="Genomic_DNA"/>
</dbReference>
<protein>
    <recommendedName>
        <fullName evidence="13">ATP-dependent helicase/nuclease subunit A</fullName>
        <ecNumber evidence="13">3.1.-.-</ecNumber>
        <ecNumber evidence="13">5.6.2.4</ecNumber>
    </recommendedName>
    <alternativeName>
        <fullName evidence="13">ATP-dependent helicase/nuclease AddA</fullName>
    </alternativeName>
    <alternativeName>
        <fullName evidence="13">DNA 3'-5' helicase AddA</fullName>
    </alternativeName>
</protein>
<evidence type="ECO:0000256" key="10">
    <source>
        <dbReference type="ARBA" id="ARBA00023235"/>
    </source>
</evidence>
<reference evidence="17 18" key="1">
    <citation type="submission" date="2022-03" db="EMBL/GenBank/DDBJ databases">
        <authorList>
            <person name="Jo J.-H."/>
            <person name="Im W.-T."/>
        </authorList>
    </citation>
    <scope>NUCLEOTIDE SEQUENCE [LARGE SCALE GENOMIC DNA]</scope>
    <source>
        <strain evidence="17 18">MA9</strain>
    </source>
</reference>
<dbReference type="Gene3D" id="3.40.50.300">
    <property type="entry name" value="P-loop containing nucleotide triphosphate hydrolases"/>
    <property type="match status" value="4"/>
</dbReference>
<evidence type="ECO:0000256" key="9">
    <source>
        <dbReference type="ARBA" id="ARBA00023204"/>
    </source>
</evidence>
<keyword evidence="2 13" id="KW-0547">Nucleotide-binding</keyword>
<dbReference type="InterPro" id="IPR014016">
    <property type="entry name" value="UvrD-like_ATP-bd"/>
</dbReference>
<evidence type="ECO:0000256" key="8">
    <source>
        <dbReference type="ARBA" id="ARBA00023125"/>
    </source>
</evidence>
<gene>
    <name evidence="13 17" type="primary">addA</name>
    <name evidence="17" type="ORF">LZ480_02170</name>
</gene>
<dbReference type="InterPro" id="IPR038726">
    <property type="entry name" value="PDDEXK_AddAB-type"/>
</dbReference>
<keyword evidence="10 13" id="KW-0413">Isomerase</keyword>
<evidence type="ECO:0000256" key="3">
    <source>
        <dbReference type="ARBA" id="ARBA00022763"/>
    </source>
</evidence>
<organism evidence="17 18">
    <name type="scientific">Solibacillus palustris</name>
    <dbReference type="NCBI Taxonomy" id="2908203"/>
    <lineage>
        <taxon>Bacteria</taxon>
        <taxon>Bacillati</taxon>
        <taxon>Bacillota</taxon>
        <taxon>Bacilli</taxon>
        <taxon>Bacillales</taxon>
        <taxon>Caryophanaceae</taxon>
        <taxon>Solibacillus</taxon>
    </lineage>
</organism>
<keyword evidence="18" id="KW-1185">Reference proteome</keyword>
<comment type="catalytic activity">
    <reaction evidence="11 13">
        <text>Couples ATP hydrolysis with the unwinding of duplex DNA by translocating in the 3'-5' direction.</text>
        <dbReference type="EC" id="5.6.2.4"/>
    </reaction>
</comment>
<dbReference type="EC" id="3.1.-.-" evidence="13"/>
<dbReference type="PROSITE" id="PS51217">
    <property type="entry name" value="UVRD_HELICASE_CTER"/>
    <property type="match status" value="1"/>
</dbReference>
<evidence type="ECO:0000256" key="4">
    <source>
        <dbReference type="ARBA" id="ARBA00022801"/>
    </source>
</evidence>
<keyword evidence="3 13" id="KW-0227">DNA damage</keyword>
<dbReference type="PROSITE" id="PS51198">
    <property type="entry name" value="UVRD_HELICASE_ATP_BIND"/>
    <property type="match status" value="1"/>
</dbReference>
<keyword evidence="6 13" id="KW-0269">Exonuclease</keyword>
<dbReference type="PANTHER" id="PTHR11070:SF48">
    <property type="entry name" value="ATP-DEPENDENT HELICASE_NUCLEASE SUBUNIT A"/>
    <property type="match status" value="1"/>
</dbReference>
<dbReference type="SUPFAM" id="SSF52980">
    <property type="entry name" value="Restriction endonuclease-like"/>
    <property type="match status" value="1"/>
</dbReference>
<comment type="function">
    <text evidence="13">The heterodimer acts as both an ATP-dependent DNA helicase and an ATP-dependent, dual-direction single-stranded exonuclease. Recognizes the chi site generating a DNA molecule suitable for the initiation of homologous recombination. The AddA nuclease domain is required for chi fragment generation; this subunit has the helicase and 3' -&gt; 5' nuclease activities.</text>
</comment>
<dbReference type="HAMAP" id="MF_01451">
    <property type="entry name" value="AddA"/>
    <property type="match status" value="1"/>
</dbReference>
<keyword evidence="5 13" id="KW-0347">Helicase</keyword>
<evidence type="ECO:0000256" key="13">
    <source>
        <dbReference type="HAMAP-Rule" id="MF_01451"/>
    </source>
</evidence>
<dbReference type="PANTHER" id="PTHR11070">
    <property type="entry name" value="UVRD / RECB / PCRA DNA HELICASE FAMILY MEMBER"/>
    <property type="match status" value="1"/>
</dbReference>
<evidence type="ECO:0000256" key="11">
    <source>
        <dbReference type="ARBA" id="ARBA00034617"/>
    </source>
</evidence>
<evidence type="ECO:0000259" key="15">
    <source>
        <dbReference type="PROSITE" id="PS51198"/>
    </source>
</evidence>
<dbReference type="InterPro" id="IPR000212">
    <property type="entry name" value="DNA_helicase_UvrD/REP"/>
</dbReference>
<dbReference type="Proteomes" id="UP001316087">
    <property type="component" value="Unassembled WGS sequence"/>
</dbReference>
<dbReference type="EC" id="5.6.2.4" evidence="13"/>
<dbReference type="NCBIfam" id="TIGR02785">
    <property type="entry name" value="addA_Gpos"/>
    <property type="match status" value="1"/>
</dbReference>
<keyword evidence="7 13" id="KW-0067">ATP-binding</keyword>
<dbReference type="InterPro" id="IPR027417">
    <property type="entry name" value="P-loop_NTPase"/>
</dbReference>
<dbReference type="SUPFAM" id="SSF52540">
    <property type="entry name" value="P-loop containing nucleoside triphosphate hydrolases"/>
    <property type="match status" value="1"/>
</dbReference>
<feature type="domain" description="UvrD-like helicase ATP-binding" evidence="15">
    <location>
        <begin position="10"/>
        <end position="494"/>
    </location>
</feature>
<dbReference type="GO" id="GO:0004386">
    <property type="term" value="F:helicase activity"/>
    <property type="evidence" value="ECO:0007669"/>
    <property type="project" value="UniProtKB-KW"/>
</dbReference>
<evidence type="ECO:0000256" key="1">
    <source>
        <dbReference type="ARBA" id="ARBA00022722"/>
    </source>
</evidence>
<dbReference type="Pfam" id="PF12705">
    <property type="entry name" value="PDDEXK_1"/>
    <property type="match status" value="1"/>
</dbReference>
<dbReference type="InterPro" id="IPR014017">
    <property type="entry name" value="DNA_helicase_UvrD-like_C"/>
</dbReference>
<comment type="cofactor">
    <cofactor evidence="13">
        <name>Mg(2+)</name>
        <dbReference type="ChEBI" id="CHEBI:18420"/>
    </cofactor>
</comment>
<comment type="subunit">
    <text evidence="13">Heterodimer of AddA and AddB/RexB.</text>
</comment>
<evidence type="ECO:0000256" key="2">
    <source>
        <dbReference type="ARBA" id="ARBA00022741"/>
    </source>
</evidence>
<dbReference type="Gene3D" id="3.90.320.10">
    <property type="match status" value="1"/>
</dbReference>
<comment type="caution">
    <text evidence="17">The sequence shown here is derived from an EMBL/GenBank/DDBJ whole genome shotgun (WGS) entry which is preliminary data.</text>
</comment>
<evidence type="ECO:0000313" key="17">
    <source>
        <dbReference type="EMBL" id="MCH7320681.1"/>
    </source>
</evidence>
<sequence>MTIPTKPIDVQWTDVQWKAIYAAGHDVLVSAAAGSGKTAVLIERLIQKILAPEKERIDVDELLVVTFTNASAAEMRNRMAEALEKALSKDPSNAFLRRQLSLLNKAQISTLHSFCLSICREFAYTIDLDPGFRLASTEEASLLQDDVLMDVLEKAYRGDMDALFSKDELYALVDSFASDRSDQAIEFLLQEMYKVSRVQPKPYEWLRELPTKYDIDPDAPIDTLAVAQEIRPFIIASLQEAASRLEKGLQIVSVEPALEKNVPLFGAEYTAVKAVYEALIQGTWEQAYALMPAIEFGRIKAATKKDTEEDRAKYTVAKEHRDQAKAMITGLKETFFARHPKLYVQEMAATKPILETLVKLTIEYSEAFKKAKQERGLLDFSDLEHYALEILTAPNSDTTPPTPSEVAIGFKHRFKEVLVDEYQDVNFLQETILQLVKSGDEASGNMFMVGDVKQSIYAFRLAEPRLFLDKYKRFDVDPTHNGMKIDLNANFRSRSEVLEGTNYVFEQIMDEEVGEIEYDEQAKLKFGASYDAQQVPIELVLLEGDSKTQIVPGAEDDTEEESISAAQQEARYIIERIRGLVEKGGQVYNPKTKSMRPVNYRDIVVLMRSRSWYTTFAEEFKMAGLPLYAETDGGYFESLEVMIMINTLKVIDNPYQDIPLASVLRAPFIGLTENELAAIRLVNEKVPFYDALKQYREKGSNAISNATEQKLDKFFSLHEKWRNFSRHGALADLVWQVYLDTNYIEMVGAMANGKQRQANLRALHDRALSYEKSSFRGLFRFLRFIDRMHARGDDLGIAKSISEADDVVTLITIHKSKGLEYPVVFVAGMSKNFNTKDLGSRYIFDQEFGLAIKSVNPDLNIISTSLPHLYVKEKKLAKLKAEEMRILYVAMTRAKERLILVGSIKDWEKQKEEWQFYQDLQEKVLPKYVRSKANNYLSWVGPAVARHDDFLFANYRSDNATKTEKWTITVVPNSDYLATNELTEVSEDHTKQVVNEDLVSLLTKRFSAVYPYKQAVIKKSKTSVSELKRLESLQQMEDEQLYNTDAKRYVKANVPSFMLKGKKNERKLSATEIGTAVHAVMQHAPQQGFTTLVQVEQFIQSLVERQLLQQIEAEAVQADKVLAFFQAEIGQRFTKASQILREMPFTLSLKDKDGDAQIIQGVIDCLFEDANGQWVLLDYKTDFITPSILDDFEKVKQKMTKSYQIQLNYYQQAVQSIKRIDISEKYLYLYSIGQQLKMD</sequence>
<dbReference type="Pfam" id="PF00580">
    <property type="entry name" value="UvrD-helicase"/>
    <property type="match status" value="1"/>
</dbReference>
<dbReference type="InterPro" id="IPR011604">
    <property type="entry name" value="PDDEXK-like_dom_sf"/>
</dbReference>
<evidence type="ECO:0000313" key="18">
    <source>
        <dbReference type="Proteomes" id="UP001316087"/>
    </source>
</evidence>
<evidence type="ECO:0000256" key="6">
    <source>
        <dbReference type="ARBA" id="ARBA00022839"/>
    </source>
</evidence>
<evidence type="ECO:0000256" key="14">
    <source>
        <dbReference type="PROSITE-ProRule" id="PRU00560"/>
    </source>
</evidence>
<dbReference type="RefSeq" id="WP_241367704.1">
    <property type="nucleotide sequence ID" value="NZ_JAKZFC010000001.1"/>
</dbReference>
<dbReference type="InterPro" id="IPR014152">
    <property type="entry name" value="AddA"/>
</dbReference>
<accession>A0ABS9U8M5</accession>
<feature type="binding site" evidence="14">
    <location>
        <begin position="31"/>
        <end position="38"/>
    </location>
    <ligand>
        <name>ATP</name>
        <dbReference type="ChEBI" id="CHEBI:30616"/>
    </ligand>
</feature>
<evidence type="ECO:0000256" key="5">
    <source>
        <dbReference type="ARBA" id="ARBA00022806"/>
    </source>
</evidence>
<proteinExistence type="inferred from homology"/>
<keyword evidence="4 13" id="KW-0378">Hydrolase</keyword>
<keyword evidence="9 13" id="KW-0234">DNA repair</keyword>
<keyword evidence="1 13" id="KW-0540">Nuclease</keyword>
<evidence type="ECO:0000259" key="16">
    <source>
        <dbReference type="PROSITE" id="PS51217"/>
    </source>
</evidence>
<keyword evidence="8 13" id="KW-0238">DNA-binding</keyword>